<dbReference type="InterPro" id="IPR047693">
    <property type="entry name" value="RNA-guided_IscB-like"/>
</dbReference>
<protein>
    <submittedName>
        <fullName evidence="2">HNH endonuclease</fullName>
    </submittedName>
</protein>
<proteinExistence type="predicted"/>
<dbReference type="Gene3D" id="1.10.30.50">
    <property type="match status" value="1"/>
</dbReference>
<dbReference type="InterPro" id="IPR003615">
    <property type="entry name" value="HNH_nuc"/>
</dbReference>
<feature type="domain" description="HNH nuclease" evidence="1">
    <location>
        <begin position="183"/>
        <end position="234"/>
    </location>
</feature>
<dbReference type="CDD" id="cd00085">
    <property type="entry name" value="HNHc"/>
    <property type="match status" value="1"/>
</dbReference>
<keyword evidence="2" id="KW-0255">Endonuclease</keyword>
<dbReference type="InterPro" id="IPR025938">
    <property type="entry name" value="RRXRR_dom"/>
</dbReference>
<dbReference type="SMART" id="SM00507">
    <property type="entry name" value="HNHc"/>
    <property type="match status" value="1"/>
</dbReference>
<dbReference type="InterPro" id="IPR052892">
    <property type="entry name" value="NA-targeting_endonuclease"/>
</dbReference>
<dbReference type="EMBL" id="ABYK01000024">
    <property type="protein sequence ID" value="EDZ94018.1"/>
    <property type="molecule type" value="Genomic_DNA"/>
</dbReference>
<dbReference type="GO" id="GO:0008270">
    <property type="term" value="F:zinc ion binding"/>
    <property type="evidence" value="ECO:0007669"/>
    <property type="project" value="InterPro"/>
</dbReference>
<dbReference type="Pfam" id="PF01844">
    <property type="entry name" value="HNH"/>
    <property type="match status" value="1"/>
</dbReference>
<keyword evidence="2" id="KW-0540">Nuclease</keyword>
<evidence type="ECO:0000313" key="3">
    <source>
        <dbReference type="Proteomes" id="UP000004061"/>
    </source>
</evidence>
<organism evidence="2 3">
    <name type="scientific">Limnospira maxima CS-328</name>
    <dbReference type="NCBI Taxonomy" id="513049"/>
    <lineage>
        <taxon>Bacteria</taxon>
        <taxon>Bacillati</taxon>
        <taxon>Cyanobacteriota</taxon>
        <taxon>Cyanophyceae</taxon>
        <taxon>Oscillatoriophycideae</taxon>
        <taxon>Oscillatoriales</taxon>
        <taxon>Sirenicapillariaceae</taxon>
        <taxon>Limnospira</taxon>
    </lineage>
</organism>
<comment type="caution">
    <text evidence="2">The sequence shown here is derived from an EMBL/GenBank/DDBJ whole genome shotgun (WGS) entry which is preliminary data.</text>
</comment>
<gene>
    <name evidence="2" type="ORF">AmaxDRAFT_3248</name>
</gene>
<dbReference type="GO" id="GO:0004519">
    <property type="term" value="F:endonuclease activity"/>
    <property type="evidence" value="ECO:0007669"/>
    <property type="project" value="UniProtKB-KW"/>
</dbReference>
<evidence type="ECO:0000259" key="1">
    <source>
        <dbReference type="SMART" id="SM00507"/>
    </source>
</evidence>
<dbReference type="NCBIfam" id="NF040563">
    <property type="entry name" value="guided_IscB"/>
    <property type="match status" value="1"/>
</dbReference>
<keyword evidence="2" id="KW-0378">Hydrolase</keyword>
<dbReference type="Proteomes" id="UP000004061">
    <property type="component" value="Unassembled WGS sequence"/>
</dbReference>
<dbReference type="AlphaFoldDB" id="B5W3A0"/>
<dbReference type="PANTHER" id="PTHR33877:SF2">
    <property type="entry name" value="OS07G0170200 PROTEIN"/>
    <property type="match status" value="1"/>
</dbReference>
<dbReference type="RefSeq" id="WP_006669661.1">
    <property type="nucleotide sequence ID" value="NZ_ABYK01000024.1"/>
</dbReference>
<sequence>MSNHIFVLDTNRKPLTPCKPGVARSLLKAGKASVFRRYPFTIILNKEVDANPEPLELKLDPGSKVTGIALKQGNHIIFAAELQHRGQQIKEALLSRRQLRRSRRNRKTRYRPARFLNRTRSKGWLAPSLQHRVDTLMTWVHRFRRLAPVGRITQELVRFDLQLMENPEISGVEYQQGELQGYEIREYLLEKWGRTCAYCGAQNVLLEVEHIQPRSKGGSDRVSNLTMACHSCNQAKGNGDIRDFFSGQPDVLSRLLRQAKSPLKDAAAVNSTRWALFKALKATGLPVTTGTGGQTKFNRLRLNLPKAHWLDAACVGPVESLEVLTSKPLLILAKGHGTRQMCGTNKYGFPNRHRSRRQIHKGFQTGDMVTATVTAGKKIGSYLGRVLCRASGSFDITTASVRVAGISHKYCQPIHRKDGYAYA</sequence>
<evidence type="ECO:0000313" key="2">
    <source>
        <dbReference type="EMBL" id="EDZ94018.1"/>
    </source>
</evidence>
<reference evidence="2 3" key="1">
    <citation type="journal article" date="2011" name="Appl. Environ. Microbiol.">
        <title>Contribution of a Sodium Ion Gradient to Energy Conservation during Fermentation in the Cyanobacterium Arthrospira (Spirulina) maxima CS-328.</title>
        <authorList>
            <person name="Carrieri D."/>
            <person name="Ananyev G."/>
            <person name="Lenz O."/>
            <person name="Bryant D.A."/>
            <person name="Dismukes G.C."/>
        </authorList>
    </citation>
    <scope>NUCLEOTIDE SEQUENCE [LARGE SCALE GENOMIC DNA]</scope>
    <source>
        <strain evidence="2 3">CS-328</strain>
    </source>
</reference>
<accession>B5W3A0</accession>
<name>B5W3A0_LIMMA</name>
<dbReference type="PANTHER" id="PTHR33877">
    <property type="entry name" value="SLL1193 PROTEIN"/>
    <property type="match status" value="1"/>
</dbReference>
<dbReference type="InterPro" id="IPR002711">
    <property type="entry name" value="HNH"/>
</dbReference>
<dbReference type="GO" id="GO:0003676">
    <property type="term" value="F:nucleic acid binding"/>
    <property type="evidence" value="ECO:0007669"/>
    <property type="project" value="InterPro"/>
</dbReference>
<keyword evidence="3" id="KW-1185">Reference proteome</keyword>
<dbReference type="Pfam" id="PF14239">
    <property type="entry name" value="RRXRR"/>
    <property type="match status" value="1"/>
</dbReference>